<accession>A0A1I8AFB6</accession>
<name>A0A1I8AFB6_9BILA</name>
<dbReference type="InterPro" id="IPR056783">
    <property type="entry name" value="PSF1_C"/>
</dbReference>
<dbReference type="GO" id="GO:1902983">
    <property type="term" value="P:DNA strand elongation involved in mitotic DNA replication"/>
    <property type="evidence" value="ECO:0007669"/>
    <property type="project" value="TreeGrafter"/>
</dbReference>
<dbReference type="InterPro" id="IPR005339">
    <property type="entry name" value="GINS_Psf1"/>
</dbReference>
<dbReference type="InterPro" id="IPR036224">
    <property type="entry name" value="GINS_bundle-like_dom_sf"/>
</dbReference>
<keyword evidence="4 5" id="KW-0539">Nucleus</keyword>
<evidence type="ECO:0000259" key="6">
    <source>
        <dbReference type="Pfam" id="PF05916"/>
    </source>
</evidence>
<dbReference type="GO" id="GO:0000811">
    <property type="term" value="C:GINS complex"/>
    <property type="evidence" value="ECO:0007669"/>
    <property type="project" value="UniProtKB-UniRule"/>
</dbReference>
<dbReference type="Gene3D" id="1.20.58.1030">
    <property type="match status" value="1"/>
</dbReference>
<dbReference type="CDD" id="cd11710">
    <property type="entry name" value="GINS_A_psf1"/>
    <property type="match status" value="1"/>
</dbReference>
<evidence type="ECO:0000256" key="4">
    <source>
        <dbReference type="ARBA" id="ARBA00023242"/>
    </source>
</evidence>
<proteinExistence type="inferred from homology"/>
<evidence type="ECO:0000256" key="1">
    <source>
        <dbReference type="ARBA" id="ARBA00004123"/>
    </source>
</evidence>
<dbReference type="SUPFAM" id="SSF158573">
    <property type="entry name" value="GINS helical bundle-like"/>
    <property type="match status" value="1"/>
</dbReference>
<comment type="function">
    <text evidence="5">Required for correct functioning of the GINS complex, a complex that plays an essential role in the initiation of DNA replication, and progression of DNA replication forks. GINS complex seems to bind preferentially to single-stranded DNA.</text>
</comment>
<evidence type="ECO:0000256" key="5">
    <source>
        <dbReference type="RuleBase" id="RU368085"/>
    </source>
</evidence>
<keyword evidence="3 5" id="KW-0235">DNA replication</keyword>
<dbReference type="PANTHER" id="PTHR12914:SF2">
    <property type="entry name" value="DNA REPLICATION COMPLEX GINS PROTEIN PSF1"/>
    <property type="match status" value="1"/>
</dbReference>
<keyword evidence="8" id="KW-1185">Reference proteome</keyword>
<evidence type="ECO:0000256" key="3">
    <source>
        <dbReference type="ARBA" id="ARBA00022705"/>
    </source>
</evidence>
<dbReference type="WBParaSite" id="L893_g516.t1">
    <property type="protein sequence ID" value="L893_g516.t1"/>
    <property type="gene ID" value="L893_g516"/>
</dbReference>
<dbReference type="CDD" id="cd21696">
    <property type="entry name" value="GINS_B_Psf1"/>
    <property type="match status" value="1"/>
</dbReference>
<feature type="domain" description="DNA replication complex GINS protein PSF1 C-terminal" evidence="7">
    <location>
        <begin position="154"/>
        <end position="199"/>
    </location>
</feature>
<dbReference type="Pfam" id="PF05916">
    <property type="entry name" value="Sld5"/>
    <property type="match status" value="1"/>
</dbReference>
<comment type="subcellular location">
    <subcellularLocation>
        <location evidence="1 5">Nucleus</location>
    </subcellularLocation>
</comment>
<evidence type="ECO:0000259" key="7">
    <source>
        <dbReference type="Pfam" id="PF24997"/>
    </source>
</evidence>
<dbReference type="InterPro" id="IPR021151">
    <property type="entry name" value="GINS_A"/>
</dbReference>
<evidence type="ECO:0000313" key="8">
    <source>
        <dbReference type="Proteomes" id="UP000095287"/>
    </source>
</evidence>
<protein>
    <recommendedName>
        <fullName evidence="5">DNA replication complex GINS protein PSF1</fullName>
    </recommendedName>
</protein>
<dbReference type="PANTHER" id="PTHR12914">
    <property type="entry name" value="PARTNER OF SLD5"/>
    <property type="match status" value="1"/>
</dbReference>
<reference evidence="9" key="1">
    <citation type="submission" date="2016-11" db="UniProtKB">
        <authorList>
            <consortium name="WormBaseParasite"/>
        </authorList>
    </citation>
    <scope>IDENTIFICATION</scope>
</reference>
<dbReference type="Pfam" id="PF24997">
    <property type="entry name" value="PSF1_C"/>
    <property type="match status" value="1"/>
</dbReference>
<comment type="similarity">
    <text evidence="2 5">Belongs to the GINS1/PSF1 family.</text>
</comment>
<evidence type="ECO:0000256" key="2">
    <source>
        <dbReference type="ARBA" id="ARBA00006677"/>
    </source>
</evidence>
<sequence length="200" mass="23346">MALKGAEACCDNARQLLIDLQRNPDFIPPYNDERMRKCVETINDLYRRNAETFQMIQSDSCPNPDETAAILQVQNEILKRIKQCVLVYHRDRLERLRKLRWTIGGVLPVEIKANLSEAELDWFNEYNRNLAEYQNQMNVDLMRGMEPPKALLRQVRVLEDYGEFETADGKAMILKKGSIHYLPITEIEVLIQQHILEEVA</sequence>
<dbReference type="AlphaFoldDB" id="A0A1I8AFB6"/>
<dbReference type="Proteomes" id="UP000095287">
    <property type="component" value="Unplaced"/>
</dbReference>
<comment type="subunit">
    <text evidence="5">Component of the GINS complex.</text>
</comment>
<organism evidence="8 9">
    <name type="scientific">Steinernema glaseri</name>
    <dbReference type="NCBI Taxonomy" id="37863"/>
    <lineage>
        <taxon>Eukaryota</taxon>
        <taxon>Metazoa</taxon>
        <taxon>Ecdysozoa</taxon>
        <taxon>Nematoda</taxon>
        <taxon>Chromadorea</taxon>
        <taxon>Rhabditida</taxon>
        <taxon>Tylenchina</taxon>
        <taxon>Panagrolaimomorpha</taxon>
        <taxon>Strongyloidoidea</taxon>
        <taxon>Steinernematidae</taxon>
        <taxon>Steinernema</taxon>
    </lineage>
</organism>
<evidence type="ECO:0000313" key="9">
    <source>
        <dbReference type="WBParaSite" id="L893_g516.t1"/>
    </source>
</evidence>
<feature type="domain" description="GINS subunit" evidence="6">
    <location>
        <begin position="78"/>
        <end position="137"/>
    </location>
</feature>